<organism evidence="2 3">
    <name type="scientific">Algimonas arctica</name>
    <dbReference type="NCBI Taxonomy" id="1479486"/>
    <lineage>
        <taxon>Bacteria</taxon>
        <taxon>Pseudomonadati</taxon>
        <taxon>Pseudomonadota</taxon>
        <taxon>Alphaproteobacteria</taxon>
        <taxon>Maricaulales</taxon>
        <taxon>Robiginitomaculaceae</taxon>
        <taxon>Algimonas</taxon>
    </lineage>
</organism>
<dbReference type="PROSITE" id="PS51257">
    <property type="entry name" value="PROKAR_LIPOPROTEIN"/>
    <property type="match status" value="1"/>
</dbReference>
<dbReference type="InterPro" id="IPR036761">
    <property type="entry name" value="TTHA0802/YceI-like_sf"/>
</dbReference>
<accession>A0A8J3G3B1</accession>
<reference evidence="2" key="1">
    <citation type="journal article" date="2014" name="Int. J. Syst. Evol. Microbiol.">
        <title>Complete genome sequence of Corynebacterium casei LMG S-19264T (=DSM 44701T), isolated from a smear-ripened cheese.</title>
        <authorList>
            <consortium name="US DOE Joint Genome Institute (JGI-PGF)"/>
            <person name="Walter F."/>
            <person name="Albersmeier A."/>
            <person name="Kalinowski J."/>
            <person name="Ruckert C."/>
        </authorList>
    </citation>
    <scope>NUCLEOTIDE SEQUENCE</scope>
    <source>
        <strain evidence="2">KCTC 32513</strain>
    </source>
</reference>
<name>A0A8J3G3B1_9PROT</name>
<comment type="caution">
    <text evidence="2">The sequence shown here is derived from an EMBL/GenBank/DDBJ whole genome shotgun (WGS) entry which is preliminary data.</text>
</comment>
<dbReference type="Gene3D" id="2.40.128.110">
    <property type="entry name" value="Lipid/polyisoprenoid-binding, YceI-like"/>
    <property type="match status" value="1"/>
</dbReference>
<evidence type="ECO:0000259" key="1">
    <source>
        <dbReference type="SMART" id="SM00867"/>
    </source>
</evidence>
<keyword evidence="3" id="KW-1185">Reference proteome</keyword>
<reference evidence="2" key="2">
    <citation type="submission" date="2020-09" db="EMBL/GenBank/DDBJ databases">
        <authorList>
            <person name="Sun Q."/>
            <person name="Kim S."/>
        </authorList>
    </citation>
    <scope>NUCLEOTIDE SEQUENCE</scope>
    <source>
        <strain evidence="2">KCTC 32513</strain>
    </source>
</reference>
<sequence length="194" mass="21531">MRFVILLSALLFSACRGETVEPEIQAPAFETNYVVANDESRLGFAATQEGVVFTGEFTDFEALIYFDPEELEASRVLVSVPLASFDGGSTDRNSNASSNIWFDAKKFPVAVFESQLIREDGNAYIAQGTLMLKGQTKQILFPFKLNETDGRTVMTATFPINRTRWDVGQSPWNTEGYVGLDVILDLRIVADRAP</sequence>
<dbReference type="InterPro" id="IPR007372">
    <property type="entry name" value="Lipid/polyisoprenoid-bd_YceI"/>
</dbReference>
<dbReference type="AlphaFoldDB" id="A0A8J3G3B1"/>
<dbReference type="RefSeq" id="WP_189498843.1">
    <property type="nucleotide sequence ID" value="NZ_BMZH01000011.1"/>
</dbReference>
<dbReference type="EMBL" id="BMZH01000011">
    <property type="protein sequence ID" value="GHB00671.1"/>
    <property type="molecule type" value="Genomic_DNA"/>
</dbReference>
<dbReference type="SUPFAM" id="SSF101874">
    <property type="entry name" value="YceI-like"/>
    <property type="match status" value="1"/>
</dbReference>
<evidence type="ECO:0000313" key="2">
    <source>
        <dbReference type="EMBL" id="GHB00671.1"/>
    </source>
</evidence>
<protein>
    <submittedName>
        <fullName evidence="2">Polyisoprenoid-binding protein</fullName>
    </submittedName>
</protein>
<dbReference type="SMART" id="SM00867">
    <property type="entry name" value="YceI"/>
    <property type="match status" value="1"/>
</dbReference>
<gene>
    <name evidence="2" type="ORF">GCM10009069_24430</name>
</gene>
<dbReference type="PANTHER" id="PTHR34406:SF1">
    <property type="entry name" value="PROTEIN YCEI"/>
    <property type="match status" value="1"/>
</dbReference>
<evidence type="ECO:0000313" key="3">
    <source>
        <dbReference type="Proteomes" id="UP000634004"/>
    </source>
</evidence>
<dbReference type="Proteomes" id="UP000634004">
    <property type="component" value="Unassembled WGS sequence"/>
</dbReference>
<feature type="domain" description="Lipid/polyisoprenoid-binding YceI-like" evidence="1">
    <location>
        <begin position="32"/>
        <end position="191"/>
    </location>
</feature>
<proteinExistence type="predicted"/>
<dbReference type="Pfam" id="PF04264">
    <property type="entry name" value="YceI"/>
    <property type="match status" value="1"/>
</dbReference>
<dbReference type="PANTHER" id="PTHR34406">
    <property type="entry name" value="PROTEIN YCEI"/>
    <property type="match status" value="1"/>
</dbReference>